<evidence type="ECO:0000313" key="3">
    <source>
        <dbReference type="Proteomes" id="UP000747399"/>
    </source>
</evidence>
<organism evidence="2 3">
    <name type="scientific">Volvox africanus</name>
    <dbReference type="NCBI Taxonomy" id="51714"/>
    <lineage>
        <taxon>Eukaryota</taxon>
        <taxon>Viridiplantae</taxon>
        <taxon>Chlorophyta</taxon>
        <taxon>core chlorophytes</taxon>
        <taxon>Chlorophyceae</taxon>
        <taxon>CS clade</taxon>
        <taxon>Chlamydomonadales</taxon>
        <taxon>Volvocaceae</taxon>
        <taxon>Volvox</taxon>
    </lineage>
</organism>
<protein>
    <submittedName>
        <fullName evidence="2">Uncharacterized protein</fullName>
    </submittedName>
</protein>
<feature type="chain" id="PRO_5035269838" evidence="1">
    <location>
        <begin position="20"/>
        <end position="109"/>
    </location>
</feature>
<dbReference type="EMBL" id="BNCO01000012">
    <property type="protein sequence ID" value="GIL52070.1"/>
    <property type="molecule type" value="Genomic_DNA"/>
</dbReference>
<sequence>MWRLSVPLLLVLAATRGRSQVIDGGSDASGGVTGYVGPEQVDLMGELLYIDTHIIGAQFWAVRDADGKLTPIAQGYQPPERDDYGNEIIPGAVVSIVSGTHATTYNSYK</sequence>
<keyword evidence="3" id="KW-1185">Reference proteome</keyword>
<evidence type="ECO:0000256" key="1">
    <source>
        <dbReference type="SAM" id="SignalP"/>
    </source>
</evidence>
<comment type="caution">
    <text evidence="2">The sequence shown here is derived from an EMBL/GenBank/DDBJ whole genome shotgun (WGS) entry which is preliminary data.</text>
</comment>
<dbReference type="Proteomes" id="UP000747399">
    <property type="component" value="Unassembled WGS sequence"/>
</dbReference>
<gene>
    <name evidence="2" type="ORF">Vafri_8007</name>
</gene>
<reference evidence="2" key="1">
    <citation type="journal article" date="2021" name="Proc. Natl. Acad. Sci. U.S.A.">
        <title>Three genomes in the algal genus Volvox reveal the fate of a haploid sex-determining region after a transition to homothallism.</title>
        <authorList>
            <person name="Yamamoto K."/>
            <person name="Hamaji T."/>
            <person name="Kawai-Toyooka H."/>
            <person name="Matsuzaki R."/>
            <person name="Takahashi F."/>
            <person name="Nishimura Y."/>
            <person name="Kawachi M."/>
            <person name="Noguchi H."/>
            <person name="Minakuchi Y."/>
            <person name="Umen J.G."/>
            <person name="Toyoda A."/>
            <person name="Nozaki H."/>
        </authorList>
    </citation>
    <scope>NUCLEOTIDE SEQUENCE</scope>
    <source>
        <strain evidence="2">NIES-3780</strain>
    </source>
</reference>
<keyword evidence="1" id="KW-0732">Signal</keyword>
<evidence type="ECO:0000313" key="2">
    <source>
        <dbReference type="EMBL" id="GIL52070.1"/>
    </source>
</evidence>
<dbReference type="AlphaFoldDB" id="A0A8J4B5V8"/>
<name>A0A8J4B5V8_9CHLO</name>
<proteinExistence type="predicted"/>
<feature type="signal peptide" evidence="1">
    <location>
        <begin position="1"/>
        <end position="19"/>
    </location>
</feature>
<accession>A0A8J4B5V8</accession>